<name>A0AAE0YWM2_9GAST</name>
<evidence type="ECO:0000313" key="1">
    <source>
        <dbReference type="EMBL" id="KAK3758407.1"/>
    </source>
</evidence>
<sequence length="244" mass="26416">MNILFASSQDILSQKPACLSRDKRRRAVGASDIHDVWGVTPSGWVSRDLVSGKLVARHTESLGAGRGVTCWKSRLLGQKQGVVLSIGSNISHSFEPIKLLNPYLYMYVTRRQISKERESPDFLPGNVGTECPVRVKHTSPGSSLLGGLFVPGCSPIRSGHYLGTSTNQAKVYLLGGLFVPGCSPIRSGYYLGTSTNQAKVYLLGGLFVPGCSPIRSGYYLGTSTNQAKVHPKPILIFIHKGLEK</sequence>
<reference evidence="1" key="1">
    <citation type="journal article" date="2023" name="G3 (Bethesda)">
        <title>A reference genome for the long-term kleptoplast-retaining sea slug Elysia crispata morphotype clarki.</title>
        <authorList>
            <person name="Eastman K.E."/>
            <person name="Pendleton A.L."/>
            <person name="Shaikh M.A."/>
            <person name="Suttiyut T."/>
            <person name="Ogas R."/>
            <person name="Tomko P."/>
            <person name="Gavelis G."/>
            <person name="Widhalm J.R."/>
            <person name="Wisecaver J.H."/>
        </authorList>
    </citation>
    <scope>NUCLEOTIDE SEQUENCE</scope>
    <source>
        <strain evidence="1">ECLA1</strain>
    </source>
</reference>
<evidence type="ECO:0000313" key="2">
    <source>
        <dbReference type="Proteomes" id="UP001283361"/>
    </source>
</evidence>
<protein>
    <submittedName>
        <fullName evidence="1">Uncharacterized protein</fullName>
    </submittedName>
</protein>
<gene>
    <name evidence="1" type="ORF">RRG08_058677</name>
</gene>
<keyword evidence="2" id="KW-1185">Reference proteome</keyword>
<dbReference type="AlphaFoldDB" id="A0AAE0YWM2"/>
<dbReference type="Proteomes" id="UP001283361">
    <property type="component" value="Unassembled WGS sequence"/>
</dbReference>
<dbReference type="EMBL" id="JAWDGP010005269">
    <property type="protein sequence ID" value="KAK3758407.1"/>
    <property type="molecule type" value="Genomic_DNA"/>
</dbReference>
<organism evidence="1 2">
    <name type="scientific">Elysia crispata</name>
    <name type="common">lettuce slug</name>
    <dbReference type="NCBI Taxonomy" id="231223"/>
    <lineage>
        <taxon>Eukaryota</taxon>
        <taxon>Metazoa</taxon>
        <taxon>Spiralia</taxon>
        <taxon>Lophotrochozoa</taxon>
        <taxon>Mollusca</taxon>
        <taxon>Gastropoda</taxon>
        <taxon>Heterobranchia</taxon>
        <taxon>Euthyneura</taxon>
        <taxon>Panpulmonata</taxon>
        <taxon>Sacoglossa</taxon>
        <taxon>Placobranchoidea</taxon>
        <taxon>Plakobranchidae</taxon>
        <taxon>Elysia</taxon>
    </lineage>
</organism>
<accession>A0AAE0YWM2</accession>
<comment type="caution">
    <text evidence="1">The sequence shown here is derived from an EMBL/GenBank/DDBJ whole genome shotgun (WGS) entry which is preliminary data.</text>
</comment>
<proteinExistence type="predicted"/>